<evidence type="ECO:0000256" key="2">
    <source>
        <dbReference type="ARBA" id="ARBA00022527"/>
    </source>
</evidence>
<reference evidence="10" key="1">
    <citation type="submission" date="2021-06" db="EMBL/GenBank/DDBJ databases">
        <authorList>
            <person name="Kallberg Y."/>
            <person name="Tangrot J."/>
            <person name="Rosling A."/>
        </authorList>
    </citation>
    <scope>NUCLEOTIDE SEQUENCE</scope>
    <source>
        <strain evidence="10">BR232B</strain>
    </source>
</reference>
<keyword evidence="3" id="KW-0808">Transferase</keyword>
<sequence length="153" mass="17629">KGREIKSNYTDHLDGSQSSFQAKTLDGCDIVIKFTHKYNESAHQLCAHSGYAPELLHVERNIIPTWIVVIMTYIEDAVQLKVTNLSQEDYKEVMETVDKAIQLLHDHNYVFGDLRSKNILVGRMQTAFLIDFDWVGQHGNDVYPSFMNHMDIQ</sequence>
<dbReference type="OrthoDB" id="2404559at2759"/>
<proteinExistence type="predicted"/>
<protein>
    <recommendedName>
        <fullName evidence="1">non-specific serine/threonine protein kinase</fullName>
        <ecNumber evidence="1">2.7.11.1</ecNumber>
    </recommendedName>
</protein>
<evidence type="ECO:0000256" key="6">
    <source>
        <dbReference type="ARBA" id="ARBA00022840"/>
    </source>
</evidence>
<evidence type="ECO:0000259" key="9">
    <source>
        <dbReference type="Pfam" id="PF01163"/>
    </source>
</evidence>
<keyword evidence="2" id="KW-0723">Serine/threonine-protein kinase</keyword>
<comment type="catalytic activity">
    <reaction evidence="7">
        <text>L-threonyl-[protein] + ATP = O-phospho-L-threonyl-[protein] + ADP + H(+)</text>
        <dbReference type="Rhea" id="RHEA:46608"/>
        <dbReference type="Rhea" id="RHEA-COMP:11060"/>
        <dbReference type="Rhea" id="RHEA-COMP:11605"/>
        <dbReference type="ChEBI" id="CHEBI:15378"/>
        <dbReference type="ChEBI" id="CHEBI:30013"/>
        <dbReference type="ChEBI" id="CHEBI:30616"/>
        <dbReference type="ChEBI" id="CHEBI:61977"/>
        <dbReference type="ChEBI" id="CHEBI:456216"/>
        <dbReference type="EC" id="2.7.11.1"/>
    </reaction>
</comment>
<organism evidence="10 11">
    <name type="scientific">Paraglomus brasilianum</name>
    <dbReference type="NCBI Taxonomy" id="144538"/>
    <lineage>
        <taxon>Eukaryota</taxon>
        <taxon>Fungi</taxon>
        <taxon>Fungi incertae sedis</taxon>
        <taxon>Mucoromycota</taxon>
        <taxon>Glomeromycotina</taxon>
        <taxon>Glomeromycetes</taxon>
        <taxon>Paraglomerales</taxon>
        <taxon>Paraglomeraceae</taxon>
        <taxon>Paraglomus</taxon>
    </lineage>
</organism>
<dbReference type="GO" id="GO:0004674">
    <property type="term" value="F:protein serine/threonine kinase activity"/>
    <property type="evidence" value="ECO:0007669"/>
    <property type="project" value="UniProtKB-KW"/>
</dbReference>
<dbReference type="EC" id="2.7.11.1" evidence="1"/>
<dbReference type="GO" id="GO:0005524">
    <property type="term" value="F:ATP binding"/>
    <property type="evidence" value="ECO:0007669"/>
    <property type="project" value="UniProtKB-KW"/>
</dbReference>
<dbReference type="EMBL" id="CAJVPI010004045">
    <property type="protein sequence ID" value="CAG8664651.1"/>
    <property type="molecule type" value="Genomic_DNA"/>
</dbReference>
<feature type="domain" description="RIO-type" evidence="9">
    <location>
        <begin position="43"/>
        <end position="132"/>
    </location>
</feature>
<evidence type="ECO:0000256" key="7">
    <source>
        <dbReference type="ARBA" id="ARBA00047899"/>
    </source>
</evidence>
<dbReference type="InterPro" id="IPR011009">
    <property type="entry name" value="Kinase-like_dom_sf"/>
</dbReference>
<evidence type="ECO:0000256" key="4">
    <source>
        <dbReference type="ARBA" id="ARBA00022741"/>
    </source>
</evidence>
<dbReference type="SUPFAM" id="SSF56112">
    <property type="entry name" value="Protein kinase-like (PK-like)"/>
    <property type="match status" value="1"/>
</dbReference>
<dbReference type="InterPro" id="IPR018934">
    <property type="entry name" value="RIO_dom"/>
</dbReference>
<keyword evidence="11" id="KW-1185">Reference proteome</keyword>
<evidence type="ECO:0000313" key="10">
    <source>
        <dbReference type="EMBL" id="CAG8664651.1"/>
    </source>
</evidence>
<evidence type="ECO:0000313" key="11">
    <source>
        <dbReference type="Proteomes" id="UP000789739"/>
    </source>
</evidence>
<accession>A0A9N9E4D5</accession>
<keyword evidence="6" id="KW-0067">ATP-binding</keyword>
<gene>
    <name evidence="10" type="ORF">PBRASI_LOCUS10978</name>
</gene>
<evidence type="ECO:0000256" key="3">
    <source>
        <dbReference type="ARBA" id="ARBA00022679"/>
    </source>
</evidence>
<name>A0A9N9E4D5_9GLOM</name>
<comment type="catalytic activity">
    <reaction evidence="8">
        <text>L-seryl-[protein] + ATP = O-phospho-L-seryl-[protein] + ADP + H(+)</text>
        <dbReference type="Rhea" id="RHEA:17989"/>
        <dbReference type="Rhea" id="RHEA-COMP:9863"/>
        <dbReference type="Rhea" id="RHEA-COMP:11604"/>
        <dbReference type="ChEBI" id="CHEBI:15378"/>
        <dbReference type="ChEBI" id="CHEBI:29999"/>
        <dbReference type="ChEBI" id="CHEBI:30616"/>
        <dbReference type="ChEBI" id="CHEBI:83421"/>
        <dbReference type="ChEBI" id="CHEBI:456216"/>
        <dbReference type="EC" id="2.7.11.1"/>
    </reaction>
</comment>
<dbReference type="Proteomes" id="UP000789739">
    <property type="component" value="Unassembled WGS sequence"/>
</dbReference>
<dbReference type="AlphaFoldDB" id="A0A9N9E4D5"/>
<evidence type="ECO:0000256" key="8">
    <source>
        <dbReference type="ARBA" id="ARBA00048679"/>
    </source>
</evidence>
<comment type="caution">
    <text evidence="10">The sequence shown here is derived from an EMBL/GenBank/DDBJ whole genome shotgun (WGS) entry which is preliminary data.</text>
</comment>
<keyword evidence="4" id="KW-0547">Nucleotide-binding</keyword>
<dbReference type="Pfam" id="PF01163">
    <property type="entry name" value="RIO1"/>
    <property type="match status" value="1"/>
</dbReference>
<keyword evidence="5" id="KW-0418">Kinase</keyword>
<evidence type="ECO:0000256" key="1">
    <source>
        <dbReference type="ARBA" id="ARBA00012513"/>
    </source>
</evidence>
<evidence type="ECO:0000256" key="5">
    <source>
        <dbReference type="ARBA" id="ARBA00022777"/>
    </source>
</evidence>
<feature type="non-terminal residue" evidence="10">
    <location>
        <position position="1"/>
    </location>
</feature>
<dbReference type="Gene3D" id="1.10.510.10">
    <property type="entry name" value="Transferase(Phosphotransferase) domain 1"/>
    <property type="match status" value="1"/>
</dbReference>